<comment type="subcellular location">
    <subcellularLocation>
        <location evidence="1">Cell membrane</location>
        <topology evidence="1">Multi-pass membrane protein</topology>
    </subcellularLocation>
</comment>
<evidence type="ECO:0000256" key="3">
    <source>
        <dbReference type="ARBA" id="ARBA00022692"/>
    </source>
</evidence>
<feature type="transmembrane region" description="Helical" evidence="6">
    <location>
        <begin position="163"/>
        <end position="183"/>
    </location>
</feature>
<feature type="transmembrane region" description="Helical" evidence="6">
    <location>
        <begin position="54"/>
        <end position="75"/>
    </location>
</feature>
<evidence type="ECO:0000256" key="4">
    <source>
        <dbReference type="ARBA" id="ARBA00022989"/>
    </source>
</evidence>
<feature type="transmembrane region" description="Helical" evidence="6">
    <location>
        <begin position="81"/>
        <end position="102"/>
    </location>
</feature>
<dbReference type="PANTHER" id="PTHR30482:SF17">
    <property type="entry name" value="ABC TRANSPORTER ATP-BINDING PROTEIN"/>
    <property type="match status" value="1"/>
</dbReference>
<feature type="transmembrane region" description="Helical" evidence="6">
    <location>
        <begin position="27"/>
        <end position="47"/>
    </location>
</feature>
<evidence type="ECO:0000313" key="8">
    <source>
        <dbReference type="Proteomes" id="UP000011553"/>
    </source>
</evidence>
<dbReference type="Proteomes" id="UP000011553">
    <property type="component" value="Unassembled WGS sequence"/>
</dbReference>
<feature type="transmembrane region" description="Helical" evidence="6">
    <location>
        <begin position="286"/>
        <end position="304"/>
    </location>
</feature>
<keyword evidence="2" id="KW-1003">Cell membrane</keyword>
<dbReference type="InterPro" id="IPR001851">
    <property type="entry name" value="ABC_transp_permease"/>
</dbReference>
<dbReference type="Pfam" id="PF02653">
    <property type="entry name" value="BPD_transp_2"/>
    <property type="match status" value="1"/>
</dbReference>
<feature type="transmembrane region" description="Helical" evidence="6">
    <location>
        <begin position="250"/>
        <end position="274"/>
    </location>
</feature>
<feature type="transmembrane region" description="Helical" evidence="6">
    <location>
        <begin position="211"/>
        <end position="230"/>
    </location>
</feature>
<feature type="transmembrane region" description="Helical" evidence="6">
    <location>
        <begin position="109"/>
        <end position="126"/>
    </location>
</feature>
<dbReference type="CDD" id="cd06581">
    <property type="entry name" value="TM_PBP1_LivM_like"/>
    <property type="match status" value="1"/>
</dbReference>
<proteinExistence type="predicted"/>
<evidence type="ECO:0000256" key="6">
    <source>
        <dbReference type="SAM" id="Phobius"/>
    </source>
</evidence>
<protein>
    <submittedName>
        <fullName evidence="7">Branched-chain/neutral amino acids ABC transporter permease</fullName>
    </submittedName>
</protein>
<dbReference type="GO" id="GO:0015658">
    <property type="term" value="F:branched-chain amino acid transmembrane transporter activity"/>
    <property type="evidence" value="ECO:0007669"/>
    <property type="project" value="InterPro"/>
</dbReference>
<evidence type="ECO:0000256" key="1">
    <source>
        <dbReference type="ARBA" id="ARBA00004651"/>
    </source>
</evidence>
<evidence type="ECO:0000313" key="7">
    <source>
        <dbReference type="EMBL" id="EMA07992.1"/>
    </source>
</evidence>
<dbReference type="InterPro" id="IPR043428">
    <property type="entry name" value="LivM-like"/>
</dbReference>
<keyword evidence="8" id="KW-1185">Reference proteome</keyword>
<organism evidence="7 8">
    <name type="scientific">Haloferax denitrificans ATCC 35960</name>
    <dbReference type="NCBI Taxonomy" id="662478"/>
    <lineage>
        <taxon>Archaea</taxon>
        <taxon>Methanobacteriati</taxon>
        <taxon>Methanobacteriota</taxon>
        <taxon>Stenosarchaea group</taxon>
        <taxon>Halobacteria</taxon>
        <taxon>Halobacteriales</taxon>
        <taxon>Haloferacaceae</taxon>
        <taxon>Haloferax</taxon>
    </lineage>
</organism>
<sequence>MFLWYGVALVAFIVLYALPFLVDSPYYLNLIAWIQILGIAVLGYNIIFGYAGSLSFGHAAFFGTGAYTVALLMKYTGIRELFILVILGAVAAVAVAAVIGAVTLNTSDIYYSLLTLALAQILYVLAAKLYNITNGTDGIGVGQPHVFGQAFESLTVITFLTELYYYIVVLAFGLSIVFAWLIVKSPFGLTLKTLRENPERARAMGIPVKRYRWYATLLSGLFVGFSGALYSVLSGHITPEILDWTYSGQIVFMTLIGGASTFGGPLVGATIYVLLREYAVALVSNYWQFTMGFIMFVIVVILRSDGLWGGAKRLVRHYGGSDNE</sequence>
<keyword evidence="3 6" id="KW-0812">Transmembrane</keyword>
<evidence type="ECO:0000256" key="2">
    <source>
        <dbReference type="ARBA" id="ARBA00022475"/>
    </source>
</evidence>
<dbReference type="EMBL" id="AOLP01000002">
    <property type="protein sequence ID" value="EMA07992.1"/>
    <property type="molecule type" value="Genomic_DNA"/>
</dbReference>
<gene>
    <name evidence="7" type="ORF">C438_02697</name>
</gene>
<dbReference type="AlphaFoldDB" id="M0JFW9"/>
<dbReference type="PANTHER" id="PTHR30482">
    <property type="entry name" value="HIGH-AFFINITY BRANCHED-CHAIN AMINO ACID TRANSPORT SYSTEM PERMEASE"/>
    <property type="match status" value="1"/>
</dbReference>
<dbReference type="PATRIC" id="fig|662478.6.peg.505"/>
<evidence type="ECO:0000256" key="5">
    <source>
        <dbReference type="ARBA" id="ARBA00023136"/>
    </source>
</evidence>
<name>M0JFW9_9EURY</name>
<reference evidence="7 8" key="1">
    <citation type="journal article" date="2014" name="PLoS Genet.">
        <title>Phylogenetically driven sequencing of extremely halophilic archaea reveals strategies for static and dynamic osmo-response.</title>
        <authorList>
            <person name="Becker E.A."/>
            <person name="Seitzer P.M."/>
            <person name="Tritt A."/>
            <person name="Larsen D."/>
            <person name="Krusor M."/>
            <person name="Yao A.I."/>
            <person name="Wu D."/>
            <person name="Madern D."/>
            <person name="Eisen J.A."/>
            <person name="Darling A.E."/>
            <person name="Facciotti M.T."/>
        </authorList>
    </citation>
    <scope>NUCLEOTIDE SEQUENCE [LARGE SCALE GENOMIC DNA]</scope>
    <source>
        <strain evidence="7 8">ATCC 35960</strain>
    </source>
</reference>
<keyword evidence="4 6" id="KW-1133">Transmembrane helix</keyword>
<comment type="caution">
    <text evidence="7">The sequence shown here is derived from an EMBL/GenBank/DDBJ whole genome shotgun (WGS) entry which is preliminary data.</text>
</comment>
<dbReference type="GO" id="GO:0005886">
    <property type="term" value="C:plasma membrane"/>
    <property type="evidence" value="ECO:0007669"/>
    <property type="project" value="UniProtKB-SubCell"/>
</dbReference>
<accession>M0JFW9</accession>
<keyword evidence="5 6" id="KW-0472">Membrane</keyword>